<sequence length="87" mass="9530">MMAPRIWILPGASFKRSGSDGRRSPDSEFQNRLLQSMRIGSGDSQKSVLCSRRHRPLHFSPTSAGSLKAIADVPVCHSGPHTGRPYV</sequence>
<evidence type="ECO:0000313" key="2">
    <source>
        <dbReference type="Proteomes" id="UP000784294"/>
    </source>
</evidence>
<accession>A0A3S5CDN6</accession>
<proteinExistence type="predicted"/>
<reference evidence="1" key="1">
    <citation type="submission" date="2018-11" db="EMBL/GenBank/DDBJ databases">
        <authorList>
            <consortium name="Pathogen Informatics"/>
        </authorList>
    </citation>
    <scope>NUCLEOTIDE SEQUENCE</scope>
</reference>
<name>A0A3S5CDN6_9PLAT</name>
<protein>
    <submittedName>
        <fullName evidence="1">Uncharacterized protein</fullName>
    </submittedName>
</protein>
<gene>
    <name evidence="1" type="ORF">PXEA_LOCUS5965</name>
</gene>
<dbReference type="Proteomes" id="UP000784294">
    <property type="component" value="Unassembled WGS sequence"/>
</dbReference>
<keyword evidence="2" id="KW-1185">Reference proteome</keyword>
<dbReference type="EMBL" id="CAAALY010015012">
    <property type="protein sequence ID" value="VEL12525.1"/>
    <property type="molecule type" value="Genomic_DNA"/>
</dbReference>
<evidence type="ECO:0000313" key="1">
    <source>
        <dbReference type="EMBL" id="VEL12525.1"/>
    </source>
</evidence>
<dbReference type="AlphaFoldDB" id="A0A3S5CDN6"/>
<comment type="caution">
    <text evidence="1">The sequence shown here is derived from an EMBL/GenBank/DDBJ whole genome shotgun (WGS) entry which is preliminary data.</text>
</comment>
<organism evidence="1 2">
    <name type="scientific">Protopolystoma xenopodis</name>
    <dbReference type="NCBI Taxonomy" id="117903"/>
    <lineage>
        <taxon>Eukaryota</taxon>
        <taxon>Metazoa</taxon>
        <taxon>Spiralia</taxon>
        <taxon>Lophotrochozoa</taxon>
        <taxon>Platyhelminthes</taxon>
        <taxon>Monogenea</taxon>
        <taxon>Polyopisthocotylea</taxon>
        <taxon>Polystomatidea</taxon>
        <taxon>Polystomatidae</taxon>
        <taxon>Protopolystoma</taxon>
    </lineage>
</organism>